<name>A0A0B7FD29_THACB</name>
<keyword evidence="2" id="KW-1185">Reference proteome</keyword>
<evidence type="ECO:0000313" key="2">
    <source>
        <dbReference type="Proteomes" id="UP000059188"/>
    </source>
</evidence>
<sequence length="301" mass="32865">MVLSAATAVATVVSYVAPPTVTVVSVLDMLIKGAREIVGVTQESNRQELKELGEYIAKVVDQLVSASRDGQLAQQANIRECLENLHRVLGSISSQISRVESGGLWSRLLRLLFAKEIPVGRMRQQLKDALDLFEFGASLKLLSNTLDLPSTSSAMVAGAPETNHLQAFCSSTALHPTCRNSPNIQRSQTIQAAEPHQNVSILSPQHVHQSQAHTTRARPRTTPITTGVPIPQINDIVVAFMNVDSCRRSIRHSRSQSKNMQLANALGHLSTLLSKANRTREALEASQECAEIYKIIAERGH</sequence>
<accession>A0A0B7FD29</accession>
<reference evidence="1 2" key="1">
    <citation type="submission" date="2014-11" db="EMBL/GenBank/DDBJ databases">
        <authorList>
            <person name="Wibberg Daniel"/>
        </authorList>
    </citation>
    <scope>NUCLEOTIDE SEQUENCE [LARGE SCALE GENOMIC DNA]</scope>
    <source>
        <strain evidence="1">Rhizoctonia solani AG1-IB 7/3/14</strain>
    </source>
</reference>
<dbReference type="Proteomes" id="UP000059188">
    <property type="component" value="Unassembled WGS sequence"/>
</dbReference>
<organism evidence="1 2">
    <name type="scientific">Thanatephorus cucumeris (strain AG1-IB / isolate 7/3/14)</name>
    <name type="common">Lettuce bottom rot fungus</name>
    <name type="synonym">Rhizoctonia solani</name>
    <dbReference type="NCBI Taxonomy" id="1108050"/>
    <lineage>
        <taxon>Eukaryota</taxon>
        <taxon>Fungi</taxon>
        <taxon>Dikarya</taxon>
        <taxon>Basidiomycota</taxon>
        <taxon>Agaricomycotina</taxon>
        <taxon>Agaricomycetes</taxon>
        <taxon>Cantharellales</taxon>
        <taxon>Ceratobasidiaceae</taxon>
        <taxon>Rhizoctonia</taxon>
        <taxon>Rhizoctonia solani AG-1</taxon>
    </lineage>
</organism>
<gene>
    <name evidence="1" type="ORF">RSOLAG1IB_06807</name>
</gene>
<dbReference type="OrthoDB" id="3181690at2759"/>
<proteinExistence type="predicted"/>
<dbReference type="CDD" id="cd21037">
    <property type="entry name" value="MLKL_NTD"/>
    <property type="match status" value="1"/>
</dbReference>
<dbReference type="InterPro" id="IPR059179">
    <property type="entry name" value="MLKL-like_MCAfunc"/>
</dbReference>
<dbReference type="AlphaFoldDB" id="A0A0B7FD29"/>
<protein>
    <submittedName>
        <fullName evidence="1">Uncharacterized protein</fullName>
    </submittedName>
</protein>
<evidence type="ECO:0000313" key="1">
    <source>
        <dbReference type="EMBL" id="CEL54097.1"/>
    </source>
</evidence>
<dbReference type="EMBL" id="LN679114">
    <property type="protein sequence ID" value="CEL54097.1"/>
    <property type="molecule type" value="Genomic_DNA"/>
</dbReference>